<name>A0ABM7IYE2_9MYCO</name>
<dbReference type="InterPro" id="IPR025159">
    <property type="entry name" value="AbiEi_N"/>
</dbReference>
<evidence type="ECO:0000313" key="2">
    <source>
        <dbReference type="EMBL" id="BBX91891.1"/>
    </source>
</evidence>
<dbReference type="Proteomes" id="UP000466683">
    <property type="component" value="Chromosome"/>
</dbReference>
<evidence type="ECO:0000259" key="1">
    <source>
        <dbReference type="Pfam" id="PF13338"/>
    </source>
</evidence>
<sequence>MIRHLDGYPQVTEWLWWGWRRSTSIDSVDVGEALRQQDGVISRRQALDAGLAEHEIRRLLRRNEWARVHSGVYVEHTGPLSWMQRAWAAVLYAAPAALCFESALGAQSLPIHVAVDRQRSTLAEPVGVRIHRVAHLDGRVLWNAGPPQMRYEEAALDVAGRSARELDAIAVLANACQSRRTTARRLLKALDSRGRLRRRRWLRAVLIDIADGTCSVLEHGYLVRVERPHGLPRAARQKRSASSLGVCYRDAEYGERLVVELDGRVFHDSATSRDADFERDLDAAVGGRSTVRLSYGQVFDRPCQTAGKIARILHRHGIAVAGRPCGPGCAFTRLDRAA</sequence>
<evidence type="ECO:0000313" key="3">
    <source>
        <dbReference type="Proteomes" id="UP000466683"/>
    </source>
</evidence>
<accession>A0ABM7IYE2</accession>
<protein>
    <recommendedName>
        <fullName evidence="1">AbiEi antitoxin N-terminal domain-containing protein</fullName>
    </recommendedName>
</protein>
<keyword evidence="3" id="KW-1185">Reference proteome</keyword>
<dbReference type="EMBL" id="AP022579">
    <property type="protein sequence ID" value="BBX91891.1"/>
    <property type="molecule type" value="Genomic_DNA"/>
</dbReference>
<dbReference type="Pfam" id="PF13338">
    <property type="entry name" value="AbiEi_4"/>
    <property type="match status" value="1"/>
</dbReference>
<feature type="domain" description="AbiEi antitoxin N-terminal" evidence="1">
    <location>
        <begin position="34"/>
        <end position="74"/>
    </location>
</feature>
<proteinExistence type="predicted"/>
<reference evidence="2 3" key="1">
    <citation type="journal article" date="2019" name="Emerg. Microbes Infect.">
        <title>Comprehensive subspecies identification of 175 nontuberculous mycobacteria species based on 7547 genomic profiles.</title>
        <authorList>
            <person name="Matsumoto Y."/>
            <person name="Kinjo T."/>
            <person name="Motooka D."/>
            <person name="Nabeya D."/>
            <person name="Jung N."/>
            <person name="Uechi K."/>
            <person name="Horii T."/>
            <person name="Iida T."/>
            <person name="Fujita J."/>
            <person name="Nakamura S."/>
        </authorList>
    </citation>
    <scope>NUCLEOTIDE SEQUENCE [LARGE SCALE GENOMIC DNA]</scope>
    <source>
        <strain evidence="2 3">JCM 15653</strain>
    </source>
</reference>
<organism evidence="2 3">
    <name type="scientific">Mycolicibacterium boenickei</name>
    <dbReference type="NCBI Taxonomy" id="146017"/>
    <lineage>
        <taxon>Bacteria</taxon>
        <taxon>Bacillati</taxon>
        <taxon>Actinomycetota</taxon>
        <taxon>Actinomycetes</taxon>
        <taxon>Mycobacteriales</taxon>
        <taxon>Mycobacteriaceae</taxon>
        <taxon>Mycolicibacterium</taxon>
    </lineage>
</organism>
<gene>
    <name evidence="2" type="ORF">MBOE_35400</name>
</gene>